<accession>A0A0A9B0R9</accession>
<sequence>MQSSCKKKVINLVLLKVSKYNLPNLLNHGFFILHRKNL</sequence>
<protein>
    <submittedName>
        <fullName evidence="1">Uncharacterized protein</fullName>
    </submittedName>
</protein>
<organism evidence="1">
    <name type="scientific">Arundo donax</name>
    <name type="common">Giant reed</name>
    <name type="synonym">Donax arundinaceus</name>
    <dbReference type="NCBI Taxonomy" id="35708"/>
    <lineage>
        <taxon>Eukaryota</taxon>
        <taxon>Viridiplantae</taxon>
        <taxon>Streptophyta</taxon>
        <taxon>Embryophyta</taxon>
        <taxon>Tracheophyta</taxon>
        <taxon>Spermatophyta</taxon>
        <taxon>Magnoliopsida</taxon>
        <taxon>Liliopsida</taxon>
        <taxon>Poales</taxon>
        <taxon>Poaceae</taxon>
        <taxon>PACMAD clade</taxon>
        <taxon>Arundinoideae</taxon>
        <taxon>Arundineae</taxon>
        <taxon>Arundo</taxon>
    </lineage>
</organism>
<dbReference type="AlphaFoldDB" id="A0A0A9B0R9"/>
<name>A0A0A9B0R9_ARUDO</name>
<dbReference type="EMBL" id="GBRH01244963">
    <property type="protein sequence ID" value="JAD52932.1"/>
    <property type="molecule type" value="Transcribed_RNA"/>
</dbReference>
<evidence type="ECO:0000313" key="1">
    <source>
        <dbReference type="EMBL" id="JAD52932.1"/>
    </source>
</evidence>
<reference evidence="1" key="1">
    <citation type="submission" date="2014-09" db="EMBL/GenBank/DDBJ databases">
        <authorList>
            <person name="Magalhaes I.L.F."/>
            <person name="Oliveira U."/>
            <person name="Santos F.R."/>
            <person name="Vidigal T.H.D.A."/>
            <person name="Brescovit A.D."/>
            <person name="Santos A.J."/>
        </authorList>
    </citation>
    <scope>NUCLEOTIDE SEQUENCE</scope>
    <source>
        <tissue evidence="1">Shoot tissue taken approximately 20 cm above the soil surface</tissue>
    </source>
</reference>
<proteinExistence type="predicted"/>
<reference evidence="1" key="2">
    <citation type="journal article" date="2015" name="Data Brief">
        <title>Shoot transcriptome of the giant reed, Arundo donax.</title>
        <authorList>
            <person name="Barrero R.A."/>
            <person name="Guerrero F.D."/>
            <person name="Moolhuijzen P."/>
            <person name="Goolsby J.A."/>
            <person name="Tidwell J."/>
            <person name="Bellgard S.E."/>
            <person name="Bellgard M.I."/>
        </authorList>
    </citation>
    <scope>NUCLEOTIDE SEQUENCE</scope>
    <source>
        <tissue evidence="1">Shoot tissue taken approximately 20 cm above the soil surface</tissue>
    </source>
</reference>